<dbReference type="SUPFAM" id="SSF51120">
    <property type="entry name" value="beta-Roll"/>
    <property type="match status" value="2"/>
</dbReference>
<evidence type="ECO:0000313" key="6">
    <source>
        <dbReference type="Proteomes" id="UP000253977"/>
    </source>
</evidence>
<feature type="compositionally biased region" description="Low complexity" evidence="3">
    <location>
        <begin position="699"/>
        <end position="714"/>
    </location>
</feature>
<dbReference type="InterPro" id="IPR001343">
    <property type="entry name" value="Hemolysn_Ca-bd"/>
</dbReference>
<dbReference type="GO" id="GO:0005576">
    <property type="term" value="C:extracellular region"/>
    <property type="evidence" value="ECO:0007669"/>
    <property type="project" value="UniProtKB-SubCell"/>
</dbReference>
<dbReference type="GO" id="GO:0016539">
    <property type="term" value="P:intein-mediated protein splicing"/>
    <property type="evidence" value="ECO:0007669"/>
    <property type="project" value="InterPro"/>
</dbReference>
<dbReference type="InterPro" id="IPR011049">
    <property type="entry name" value="Serralysin-like_metalloprot_C"/>
</dbReference>
<feature type="region of interest" description="Disordered" evidence="3">
    <location>
        <begin position="691"/>
        <end position="715"/>
    </location>
</feature>
<accession>A0A369TUC8</accession>
<reference evidence="5 6" key="1">
    <citation type="submission" date="2018-07" db="EMBL/GenBank/DDBJ databases">
        <title>Thalassococcus profundi sp. nov., a marine bacterium isolated from deep seawater of Okinawa Trough.</title>
        <authorList>
            <person name="Yu M."/>
        </authorList>
    </citation>
    <scope>NUCLEOTIDE SEQUENCE [LARGE SCALE GENOMIC DNA]</scope>
    <source>
        <strain evidence="5 6">WRAS1</strain>
    </source>
</reference>
<dbReference type="PANTHER" id="PTHR38340:SF1">
    <property type="entry name" value="S-LAYER PROTEIN"/>
    <property type="match status" value="1"/>
</dbReference>
<dbReference type="InterPro" id="IPR050557">
    <property type="entry name" value="RTX_toxin/Mannuronan_C5-epim"/>
</dbReference>
<dbReference type="PANTHER" id="PTHR38340">
    <property type="entry name" value="S-LAYER PROTEIN"/>
    <property type="match status" value="1"/>
</dbReference>
<dbReference type="InterPro" id="IPR036844">
    <property type="entry name" value="Hint_dom_sf"/>
</dbReference>
<comment type="subcellular location">
    <subcellularLocation>
        <location evidence="1">Secreted</location>
    </subcellularLocation>
</comment>
<feature type="domain" description="Hedgehog/Intein (Hint)" evidence="4">
    <location>
        <begin position="507"/>
        <end position="643"/>
    </location>
</feature>
<organism evidence="5 6">
    <name type="scientific">Thalassococcus profundi</name>
    <dbReference type="NCBI Taxonomy" id="2282382"/>
    <lineage>
        <taxon>Bacteria</taxon>
        <taxon>Pseudomonadati</taxon>
        <taxon>Pseudomonadota</taxon>
        <taxon>Alphaproteobacteria</taxon>
        <taxon>Rhodobacterales</taxon>
        <taxon>Roseobacteraceae</taxon>
        <taxon>Thalassococcus</taxon>
    </lineage>
</organism>
<comment type="caution">
    <text evidence="5">The sequence shown here is derived from an EMBL/GenBank/DDBJ whole genome shotgun (WGS) entry which is preliminary data.</text>
</comment>
<proteinExistence type="predicted"/>
<dbReference type="InterPro" id="IPR006141">
    <property type="entry name" value="Intein_N"/>
</dbReference>
<dbReference type="PROSITE" id="PS00330">
    <property type="entry name" value="HEMOLYSIN_CALCIUM"/>
    <property type="match status" value="3"/>
</dbReference>
<dbReference type="InterPro" id="IPR018511">
    <property type="entry name" value="Hemolysin-typ_Ca-bd_CS"/>
</dbReference>
<dbReference type="EMBL" id="QPMK01000002">
    <property type="protein sequence ID" value="RDD67757.1"/>
    <property type="molecule type" value="Genomic_DNA"/>
</dbReference>
<dbReference type="PRINTS" id="PR00313">
    <property type="entry name" value="CABNDNGRPT"/>
</dbReference>
<dbReference type="Proteomes" id="UP000253977">
    <property type="component" value="Unassembled WGS sequence"/>
</dbReference>
<keyword evidence="2" id="KW-0964">Secreted</keyword>
<evidence type="ECO:0000256" key="2">
    <source>
        <dbReference type="ARBA" id="ARBA00022525"/>
    </source>
</evidence>
<evidence type="ECO:0000259" key="4">
    <source>
        <dbReference type="Pfam" id="PF13403"/>
    </source>
</evidence>
<evidence type="ECO:0000313" key="5">
    <source>
        <dbReference type="EMBL" id="RDD67757.1"/>
    </source>
</evidence>
<dbReference type="Pfam" id="PF13403">
    <property type="entry name" value="Hint_2"/>
    <property type="match status" value="1"/>
</dbReference>
<dbReference type="AlphaFoldDB" id="A0A369TUC8"/>
<dbReference type="SUPFAM" id="SSF51294">
    <property type="entry name" value="Hedgehog/intein (Hint) domain"/>
    <property type="match status" value="1"/>
</dbReference>
<dbReference type="Gene3D" id="2.170.16.10">
    <property type="entry name" value="Hedgehog/Intein (Hint) domain"/>
    <property type="match status" value="1"/>
</dbReference>
<dbReference type="GO" id="GO:0005509">
    <property type="term" value="F:calcium ion binding"/>
    <property type="evidence" value="ECO:0007669"/>
    <property type="project" value="InterPro"/>
</dbReference>
<dbReference type="Pfam" id="PF00353">
    <property type="entry name" value="HemolysinCabind"/>
    <property type="match status" value="4"/>
</dbReference>
<name>A0A369TUC8_9RHOB</name>
<dbReference type="PROSITE" id="PS50817">
    <property type="entry name" value="INTEIN_N_TER"/>
    <property type="match status" value="1"/>
</dbReference>
<sequence>MAQNYEVIFLGTLPLIDTDTDDEIAENAAGILGTYGSSADPLASHIQNLTAGDLSEDDNDTYDVDNGGGYDSFRINGGSLQNFDAVAIYNATITYIDGTTATVTAVVFQDVNGNTYLAPEIGNNADQAALTSKPIESMQLTSVQSATGDASGDMAGDRIPGDFKGVVDGTAGGDSMAPGYVDAQGDSITATNDAIYGYGGNDTISGGGGADTIRSGDGNDSIMGSAGTGNVSFGDAGNDTIWNGAGDDSAYGGDGNDLIYADQGSDLLDGGSGDDTFAVNTTFGPYGSDTVIGGEIGETQGDLLDFSGMGTGVTLSATGADSGIATDGTSTLNFTEIERFNLSGFNDSANLSAMTSSVTVAGGAGNDTITGGSAADSLSGGSGADVLSGGAGNDTLAGGTGNDILTGGGGNDVFVYNAGGGADTIADFNTGNTGSLNDGNTTNNDFINLSAFYDSVFEIRKDFADDSVLNQSNDYDYSDNSQFGSGSLTFLSASPSSFSTDNIGVACFLRGTMILTPDGEVPIEELRVGSLVVTHDNGAQPVRWTGARHVSPGQIDRNASLRAIRLRRGLFGGTRDLLVSAQHAILLDAGEERLARATHLVSNDWRGVRIARGKRELHYHHLMFDRHEIVFAEGVAAESMYPGPLALRGLTPEDRASLFAVFPQFQAITTRRGAERVYGPPARRYIRKLPMQKTRSPKRSVSPSPAAPRAVPRPSVRREALLHVR</sequence>
<keyword evidence="6" id="KW-1185">Reference proteome</keyword>
<dbReference type="Gene3D" id="2.150.10.10">
    <property type="entry name" value="Serralysin-like metalloprotease, C-terminal"/>
    <property type="match status" value="1"/>
</dbReference>
<protein>
    <recommendedName>
        <fullName evidence="4">Hedgehog/Intein (Hint) domain-containing protein</fullName>
    </recommendedName>
</protein>
<dbReference type="OrthoDB" id="6305173at2"/>
<evidence type="ECO:0000256" key="1">
    <source>
        <dbReference type="ARBA" id="ARBA00004613"/>
    </source>
</evidence>
<dbReference type="CDD" id="cd00081">
    <property type="entry name" value="Hint"/>
    <property type="match status" value="1"/>
</dbReference>
<evidence type="ECO:0000256" key="3">
    <source>
        <dbReference type="SAM" id="MobiDB-lite"/>
    </source>
</evidence>
<dbReference type="InterPro" id="IPR028992">
    <property type="entry name" value="Hedgehog/Intein_dom"/>
</dbReference>
<gene>
    <name evidence="5" type="ORF">DU478_03620</name>
</gene>
<dbReference type="RefSeq" id="WP_114509569.1">
    <property type="nucleotide sequence ID" value="NZ_QPMK01000002.1"/>
</dbReference>